<dbReference type="Gene3D" id="3.40.50.300">
    <property type="entry name" value="P-loop containing nucleotide triphosphate hydrolases"/>
    <property type="match status" value="1"/>
</dbReference>
<accession>A0A6P8IS52</accession>
<dbReference type="NCBIfam" id="TIGR00231">
    <property type="entry name" value="small_GTP"/>
    <property type="match status" value="1"/>
</dbReference>
<comment type="similarity">
    <text evidence="1">Belongs to the small GTPase superfamily. Ras family.</text>
</comment>
<dbReference type="PROSITE" id="PS51421">
    <property type="entry name" value="RAS"/>
    <property type="match status" value="1"/>
</dbReference>
<dbReference type="OrthoDB" id="18798at2759"/>
<dbReference type="RefSeq" id="XP_031569165.1">
    <property type="nucleotide sequence ID" value="XM_031713305.1"/>
</dbReference>
<gene>
    <name evidence="6" type="primary">LOC116303718</name>
</gene>
<dbReference type="GO" id="GO:0005525">
    <property type="term" value="F:GTP binding"/>
    <property type="evidence" value="ECO:0007669"/>
    <property type="project" value="InterPro"/>
</dbReference>
<name>A0A6P8IS52_ACTTE</name>
<dbReference type="GO" id="GO:0003925">
    <property type="term" value="F:G protein activity"/>
    <property type="evidence" value="ECO:0007669"/>
    <property type="project" value="UniProtKB-EC"/>
</dbReference>
<dbReference type="KEGG" id="aten:116303718"/>
<dbReference type="InterPro" id="IPR051065">
    <property type="entry name" value="Ras-related_GTPase"/>
</dbReference>
<keyword evidence="3" id="KW-0378">Hydrolase</keyword>
<dbReference type="SMART" id="SM00173">
    <property type="entry name" value="RAS"/>
    <property type="match status" value="1"/>
</dbReference>
<organism evidence="5 6">
    <name type="scientific">Actinia tenebrosa</name>
    <name type="common">Australian red waratah sea anemone</name>
    <dbReference type="NCBI Taxonomy" id="6105"/>
    <lineage>
        <taxon>Eukaryota</taxon>
        <taxon>Metazoa</taxon>
        <taxon>Cnidaria</taxon>
        <taxon>Anthozoa</taxon>
        <taxon>Hexacorallia</taxon>
        <taxon>Actiniaria</taxon>
        <taxon>Actiniidae</taxon>
        <taxon>Actinia</taxon>
    </lineage>
</organism>
<dbReference type="FunFam" id="3.40.50.300:FF:001447">
    <property type="entry name" value="Ras-related protein Rab-1B"/>
    <property type="match status" value="1"/>
</dbReference>
<dbReference type="InterPro" id="IPR005225">
    <property type="entry name" value="Small_GTP-bd"/>
</dbReference>
<dbReference type="PANTHER" id="PTHR45704">
    <property type="entry name" value="RAS-LIKE FAMILY MEMBER 11"/>
    <property type="match status" value="1"/>
</dbReference>
<evidence type="ECO:0000256" key="2">
    <source>
        <dbReference type="ARBA" id="ARBA00011984"/>
    </source>
</evidence>
<protein>
    <recommendedName>
        <fullName evidence="2">small monomeric GTPase</fullName>
        <ecNumber evidence="2">3.6.5.2</ecNumber>
    </recommendedName>
</protein>
<dbReference type="SMART" id="SM00175">
    <property type="entry name" value="RAB"/>
    <property type="match status" value="1"/>
</dbReference>
<dbReference type="InterPro" id="IPR027417">
    <property type="entry name" value="P-loop_NTPase"/>
</dbReference>
<proteinExistence type="inferred from homology"/>
<reference evidence="6" key="1">
    <citation type="submission" date="2025-08" db="UniProtKB">
        <authorList>
            <consortium name="RefSeq"/>
        </authorList>
    </citation>
    <scope>IDENTIFICATION</scope>
    <source>
        <tissue evidence="6">Tentacle</tissue>
    </source>
</reference>
<dbReference type="SUPFAM" id="SSF52540">
    <property type="entry name" value="P-loop containing nucleoside triphosphate hydrolases"/>
    <property type="match status" value="1"/>
</dbReference>
<dbReference type="SMART" id="SM00174">
    <property type="entry name" value="RHO"/>
    <property type="match status" value="1"/>
</dbReference>
<dbReference type="PRINTS" id="PR00449">
    <property type="entry name" value="RASTRNSFRMNG"/>
</dbReference>
<evidence type="ECO:0000256" key="1">
    <source>
        <dbReference type="ARBA" id="ARBA00008344"/>
    </source>
</evidence>
<evidence type="ECO:0000256" key="4">
    <source>
        <dbReference type="ARBA" id="ARBA00048098"/>
    </source>
</evidence>
<dbReference type="GeneID" id="116303718"/>
<dbReference type="PROSITE" id="PS51419">
    <property type="entry name" value="RAB"/>
    <property type="match status" value="1"/>
</dbReference>
<dbReference type="InParanoid" id="A0A6P8IS52"/>
<comment type="catalytic activity">
    <reaction evidence="4">
        <text>GTP + H2O = GDP + phosphate + H(+)</text>
        <dbReference type="Rhea" id="RHEA:19669"/>
        <dbReference type="ChEBI" id="CHEBI:15377"/>
        <dbReference type="ChEBI" id="CHEBI:15378"/>
        <dbReference type="ChEBI" id="CHEBI:37565"/>
        <dbReference type="ChEBI" id="CHEBI:43474"/>
        <dbReference type="ChEBI" id="CHEBI:58189"/>
        <dbReference type="EC" id="3.6.5.2"/>
    </reaction>
</comment>
<dbReference type="Proteomes" id="UP000515163">
    <property type="component" value="Unplaced"/>
</dbReference>
<sequence length="221" mass="24942">MCQPNSPTSSEGRFLVIGSKGVGKSAVTVRYLTKRYIGEYQSTAELTYTQTLKLDEDVKGSTFEIRDTLERGNISLYESSIRWADGFLVVYSITDRNSFNNAIQLVEAVYDGKGTDEVHVALIGNKTDLEHFRIVTKEEGKSAAAQLGCMFFEISAAENYENVQVALNSLFRKVTIHKKLMMNGKAKRKTSSSEKKKYGFGNGLFKRKNERKSVQRKFDFI</sequence>
<dbReference type="InterPro" id="IPR001806">
    <property type="entry name" value="Small_GTPase"/>
</dbReference>
<dbReference type="EC" id="3.6.5.2" evidence="2"/>
<dbReference type="Pfam" id="PF00071">
    <property type="entry name" value="Ras"/>
    <property type="match status" value="1"/>
</dbReference>
<keyword evidence="5" id="KW-1185">Reference proteome</keyword>
<dbReference type="AlphaFoldDB" id="A0A6P8IS52"/>
<evidence type="ECO:0000256" key="3">
    <source>
        <dbReference type="ARBA" id="ARBA00022801"/>
    </source>
</evidence>
<evidence type="ECO:0000313" key="6">
    <source>
        <dbReference type="RefSeq" id="XP_031569165.1"/>
    </source>
</evidence>
<evidence type="ECO:0000313" key="5">
    <source>
        <dbReference type="Proteomes" id="UP000515163"/>
    </source>
</evidence>